<accession>D7UD42</accession>
<dbReference type="HOGENOM" id="CLU_145059_2_0_1"/>
<keyword evidence="5" id="KW-1185">Reference proteome</keyword>
<evidence type="ECO:0000313" key="4">
    <source>
        <dbReference type="EMBL" id="CBI40657.3"/>
    </source>
</evidence>
<dbReference type="Proteomes" id="UP000009183">
    <property type="component" value="Chromosome 13, unordered"/>
</dbReference>
<dbReference type="Gene3D" id="1.10.246.20">
    <property type="entry name" value="Coactivator CBP, KIX domain"/>
    <property type="match status" value="1"/>
</dbReference>
<dbReference type="InParanoid" id="D7UD42"/>
<keyword evidence="2" id="KW-0539">Nucleus</keyword>
<proteinExistence type="predicted"/>
<dbReference type="GO" id="GO:0003712">
    <property type="term" value="F:transcription coregulator activity"/>
    <property type="evidence" value="ECO:0007669"/>
    <property type="project" value="InterPro"/>
</dbReference>
<dbReference type="AlphaFoldDB" id="D7UD42"/>
<dbReference type="InterPro" id="IPR036546">
    <property type="entry name" value="MED15_KIX"/>
</dbReference>
<dbReference type="Pfam" id="PF16987">
    <property type="entry name" value="KIX_2"/>
    <property type="match status" value="1"/>
</dbReference>
<evidence type="ECO:0000256" key="2">
    <source>
        <dbReference type="ARBA" id="ARBA00023242"/>
    </source>
</evidence>
<organism evidence="4 5">
    <name type="scientific">Vitis vinifera</name>
    <name type="common">Grape</name>
    <dbReference type="NCBI Taxonomy" id="29760"/>
    <lineage>
        <taxon>Eukaryota</taxon>
        <taxon>Viridiplantae</taxon>
        <taxon>Streptophyta</taxon>
        <taxon>Embryophyta</taxon>
        <taxon>Tracheophyta</taxon>
        <taxon>Spermatophyta</taxon>
        <taxon>Magnoliopsida</taxon>
        <taxon>eudicotyledons</taxon>
        <taxon>Gunneridae</taxon>
        <taxon>Pentapetalae</taxon>
        <taxon>rosids</taxon>
        <taxon>Vitales</taxon>
        <taxon>Vitaceae</taxon>
        <taxon>Viteae</taxon>
        <taxon>Vitis</taxon>
    </lineage>
</organism>
<dbReference type="InterPro" id="IPR036529">
    <property type="entry name" value="KIX_dom_sf"/>
</dbReference>
<name>D7UD42_VITVI</name>
<feature type="domain" description="Mediator complex subunit 15 KIX" evidence="3">
    <location>
        <begin position="14"/>
        <end position="72"/>
    </location>
</feature>
<dbReference type="PaxDb" id="29760-VIT_13s0067g02230.t01"/>
<evidence type="ECO:0000256" key="1">
    <source>
        <dbReference type="ARBA" id="ARBA00004123"/>
    </source>
</evidence>
<protein>
    <recommendedName>
        <fullName evidence="3">Mediator complex subunit 15 KIX domain-containing protein</fullName>
    </recommendedName>
</protein>
<dbReference type="EMBL" id="FN596756">
    <property type="protein sequence ID" value="CBI40657.3"/>
    <property type="molecule type" value="Genomic_DNA"/>
</dbReference>
<dbReference type="GO" id="GO:0006355">
    <property type="term" value="P:regulation of DNA-templated transcription"/>
    <property type="evidence" value="ECO:0007669"/>
    <property type="project" value="InterPro"/>
</dbReference>
<sequence>MTLRFCTFGFLVNMDKLKKHVPVSRPVELNELRKAAERFENKIYSASRSQLEYIRKLSLKMLELETKSFNVAINSLPSSPAARSRQSLRSR</sequence>
<evidence type="ECO:0000313" key="5">
    <source>
        <dbReference type="Proteomes" id="UP000009183"/>
    </source>
</evidence>
<comment type="subcellular location">
    <subcellularLocation>
        <location evidence="1">Nucleus</location>
    </subcellularLocation>
</comment>
<dbReference type="OrthoDB" id="1912459at2759"/>
<evidence type="ECO:0000259" key="3">
    <source>
        <dbReference type="Pfam" id="PF16987"/>
    </source>
</evidence>
<dbReference type="GO" id="GO:0005634">
    <property type="term" value="C:nucleus"/>
    <property type="evidence" value="ECO:0007669"/>
    <property type="project" value="UniProtKB-SubCell"/>
</dbReference>
<reference evidence="5" key="1">
    <citation type="journal article" date="2007" name="Nature">
        <title>The grapevine genome sequence suggests ancestral hexaploidization in major angiosperm phyla.</title>
        <authorList>
            <consortium name="The French-Italian Public Consortium for Grapevine Genome Characterization."/>
            <person name="Jaillon O."/>
            <person name="Aury J.-M."/>
            <person name="Noel B."/>
            <person name="Policriti A."/>
            <person name="Clepet C."/>
            <person name="Casagrande A."/>
            <person name="Choisne N."/>
            <person name="Aubourg S."/>
            <person name="Vitulo N."/>
            <person name="Jubin C."/>
            <person name="Vezzi A."/>
            <person name="Legeai F."/>
            <person name="Hugueney P."/>
            <person name="Dasilva C."/>
            <person name="Horner D."/>
            <person name="Mica E."/>
            <person name="Jublot D."/>
            <person name="Poulain J."/>
            <person name="Bruyere C."/>
            <person name="Billault A."/>
            <person name="Segurens B."/>
            <person name="Gouyvenoux M."/>
            <person name="Ugarte E."/>
            <person name="Cattonaro F."/>
            <person name="Anthouard V."/>
            <person name="Vico V."/>
            <person name="Del Fabbro C."/>
            <person name="Alaux M."/>
            <person name="Di Gaspero G."/>
            <person name="Dumas V."/>
            <person name="Felice N."/>
            <person name="Paillard S."/>
            <person name="Juman I."/>
            <person name="Moroldo M."/>
            <person name="Scalabrin S."/>
            <person name="Canaguier A."/>
            <person name="Le Clainche I."/>
            <person name="Malacrida G."/>
            <person name="Durand E."/>
            <person name="Pesole G."/>
            <person name="Laucou V."/>
            <person name="Chatelet P."/>
            <person name="Merdinoglu D."/>
            <person name="Delledonne M."/>
            <person name="Pezzotti M."/>
            <person name="Lecharny A."/>
            <person name="Scarpelli C."/>
            <person name="Artiguenave F."/>
            <person name="Pe M.E."/>
            <person name="Valle G."/>
            <person name="Morgante M."/>
            <person name="Caboche M."/>
            <person name="Adam-Blondon A.-F."/>
            <person name="Weissenbach J."/>
            <person name="Quetier F."/>
            <person name="Wincker P."/>
        </authorList>
    </citation>
    <scope>NUCLEOTIDE SEQUENCE [LARGE SCALE GENOMIC DNA]</scope>
    <source>
        <strain evidence="5">cv. Pinot noir / PN40024</strain>
    </source>
</reference>
<gene>
    <name evidence="4" type="ordered locus">VIT_13s0067g02230</name>
</gene>